<protein>
    <submittedName>
        <fullName evidence="2">Uncharacterized protein</fullName>
    </submittedName>
</protein>
<feature type="compositionally biased region" description="Polar residues" evidence="1">
    <location>
        <begin position="224"/>
        <end position="233"/>
    </location>
</feature>
<organism evidence="2">
    <name type="scientific">Trichuris suis</name>
    <name type="common">pig whipworm</name>
    <dbReference type="NCBI Taxonomy" id="68888"/>
    <lineage>
        <taxon>Eukaryota</taxon>
        <taxon>Metazoa</taxon>
        <taxon>Ecdysozoa</taxon>
        <taxon>Nematoda</taxon>
        <taxon>Enoplea</taxon>
        <taxon>Dorylaimia</taxon>
        <taxon>Trichinellida</taxon>
        <taxon>Trichuridae</taxon>
        <taxon>Trichuris</taxon>
    </lineage>
</organism>
<evidence type="ECO:0000256" key="1">
    <source>
        <dbReference type="SAM" id="MobiDB-lite"/>
    </source>
</evidence>
<dbReference type="Proteomes" id="UP000030758">
    <property type="component" value="Unassembled WGS sequence"/>
</dbReference>
<gene>
    <name evidence="2" type="ORF">M514_13276</name>
</gene>
<feature type="region of interest" description="Disordered" evidence="1">
    <location>
        <begin position="224"/>
        <end position="258"/>
    </location>
</feature>
<proteinExistence type="predicted"/>
<accession>A0A085MTE7</accession>
<name>A0A085MTE7_9BILA</name>
<sequence>MVEQDDRKHTMTSLWVTPAFWRITSVTNNHREKSLGDSHYMQTSYQHAHYYGNKLDWEGSPGGSQSVSSAVFASSNSPLSRPILDKFSGASSRERPECAFPVEVNMRSRQNGRPNTRARAKVLESDPRDHMDEALEGTADYSDLAAIRRELDNLRRELATLKVSGTSTGGNSAARQLPVHMGLDALEKHNVDASVAATLAKRQQASQSRTAEVANGIDGSARRLSTSMLLQSNARRRRDLDSTEESSQQLHSAGRRIL</sequence>
<dbReference type="AlphaFoldDB" id="A0A085MTE7"/>
<evidence type="ECO:0000313" key="2">
    <source>
        <dbReference type="EMBL" id="KFD60493.1"/>
    </source>
</evidence>
<dbReference type="EMBL" id="KL367664">
    <property type="protein sequence ID" value="KFD60493.1"/>
    <property type="molecule type" value="Genomic_DNA"/>
</dbReference>
<reference evidence="2" key="1">
    <citation type="journal article" date="2014" name="Nat. Genet.">
        <title>Genome and transcriptome of the porcine whipworm Trichuris suis.</title>
        <authorList>
            <person name="Jex A.R."/>
            <person name="Nejsum P."/>
            <person name="Schwarz E.M."/>
            <person name="Hu L."/>
            <person name="Young N.D."/>
            <person name="Hall R.S."/>
            <person name="Korhonen P.K."/>
            <person name="Liao S."/>
            <person name="Thamsborg S."/>
            <person name="Xia J."/>
            <person name="Xu P."/>
            <person name="Wang S."/>
            <person name="Scheerlinck J.P."/>
            <person name="Hofmann A."/>
            <person name="Sternberg P.W."/>
            <person name="Wang J."/>
            <person name="Gasser R.B."/>
        </authorList>
    </citation>
    <scope>NUCLEOTIDE SEQUENCE [LARGE SCALE GENOMIC DNA]</scope>
    <source>
        <strain evidence="2">DCEP-RM93F</strain>
    </source>
</reference>